<sequence>MNQTQLERSESLPPKDEHELWLEFEGDSCWKRSVSSMGIFLHWSKGRLTVAGSAMAIPVELST</sequence>
<protein>
    <submittedName>
        <fullName evidence="1">Uncharacterized protein</fullName>
    </submittedName>
</protein>
<proteinExistence type="predicted"/>
<dbReference type="Proteomes" id="UP000826656">
    <property type="component" value="Unassembled WGS sequence"/>
</dbReference>
<comment type="caution">
    <text evidence="1">The sequence shown here is derived from an EMBL/GenBank/DDBJ whole genome shotgun (WGS) entry which is preliminary data.</text>
</comment>
<accession>A0ABQ7V4J4</accession>
<reference evidence="1 2" key="1">
    <citation type="journal article" date="2021" name="bioRxiv">
        <title>Chromosome-scale and haplotype-resolved genome assembly of a tetraploid potato cultivar.</title>
        <authorList>
            <person name="Sun H."/>
            <person name="Jiao W.-B."/>
            <person name="Krause K."/>
            <person name="Campoy J.A."/>
            <person name="Goel M."/>
            <person name="Folz-Donahue K."/>
            <person name="Kukat C."/>
            <person name="Huettel B."/>
            <person name="Schneeberger K."/>
        </authorList>
    </citation>
    <scope>NUCLEOTIDE SEQUENCE [LARGE SCALE GENOMIC DNA]</scope>
    <source>
        <strain evidence="1">SolTubOtavaFocal</strain>
        <tissue evidence="1">Leaves</tissue>
    </source>
</reference>
<dbReference type="EMBL" id="JAIVGD010000015">
    <property type="protein sequence ID" value="KAH0758288.1"/>
    <property type="molecule type" value="Genomic_DNA"/>
</dbReference>
<organism evidence="1 2">
    <name type="scientific">Solanum tuberosum</name>
    <name type="common">Potato</name>
    <dbReference type="NCBI Taxonomy" id="4113"/>
    <lineage>
        <taxon>Eukaryota</taxon>
        <taxon>Viridiplantae</taxon>
        <taxon>Streptophyta</taxon>
        <taxon>Embryophyta</taxon>
        <taxon>Tracheophyta</taxon>
        <taxon>Spermatophyta</taxon>
        <taxon>Magnoliopsida</taxon>
        <taxon>eudicotyledons</taxon>
        <taxon>Gunneridae</taxon>
        <taxon>Pentapetalae</taxon>
        <taxon>asterids</taxon>
        <taxon>lamiids</taxon>
        <taxon>Solanales</taxon>
        <taxon>Solanaceae</taxon>
        <taxon>Solanoideae</taxon>
        <taxon>Solaneae</taxon>
        <taxon>Solanum</taxon>
    </lineage>
</organism>
<evidence type="ECO:0000313" key="2">
    <source>
        <dbReference type="Proteomes" id="UP000826656"/>
    </source>
</evidence>
<gene>
    <name evidence="1" type="ORF">KY290_021781</name>
</gene>
<keyword evidence="2" id="KW-1185">Reference proteome</keyword>
<name>A0ABQ7V4J4_SOLTU</name>
<evidence type="ECO:0000313" key="1">
    <source>
        <dbReference type="EMBL" id="KAH0758288.1"/>
    </source>
</evidence>